<dbReference type="NCBIfam" id="TIGR01191">
    <property type="entry name" value="ccmC"/>
    <property type="match status" value="1"/>
</dbReference>
<dbReference type="InterPro" id="IPR002541">
    <property type="entry name" value="Cyt_c_assembly"/>
</dbReference>
<evidence type="ECO:0000256" key="6">
    <source>
        <dbReference type="ARBA" id="ARBA00022748"/>
    </source>
</evidence>
<dbReference type="InterPro" id="IPR045062">
    <property type="entry name" value="Cyt_c_biogenesis_CcsA/CcmC"/>
</dbReference>
<name>A0A975CM18_9BURK</name>
<feature type="transmembrane region" description="Helical" evidence="9">
    <location>
        <begin position="202"/>
        <end position="222"/>
    </location>
</feature>
<evidence type="ECO:0000256" key="1">
    <source>
        <dbReference type="ARBA" id="ARBA00002442"/>
    </source>
</evidence>
<comment type="function">
    <text evidence="1 9">Required for the export of heme to the periplasm for the biogenesis of c-type cytochromes.</text>
</comment>
<evidence type="ECO:0000256" key="3">
    <source>
        <dbReference type="ARBA" id="ARBA00005840"/>
    </source>
</evidence>
<dbReference type="GO" id="GO:0015232">
    <property type="term" value="F:heme transmembrane transporter activity"/>
    <property type="evidence" value="ECO:0007669"/>
    <property type="project" value="InterPro"/>
</dbReference>
<gene>
    <name evidence="11" type="primary">ccsA</name>
    <name evidence="9" type="synonym">ccmC</name>
    <name evidence="11" type="ORF">J1M35_03405</name>
</gene>
<keyword evidence="7 9" id="KW-1133">Transmembrane helix</keyword>
<comment type="caution">
    <text evidence="9">Lacks conserved residue(s) required for the propagation of feature annotation.</text>
</comment>
<keyword evidence="9" id="KW-0997">Cell inner membrane</keyword>
<dbReference type="PANTHER" id="PTHR30071">
    <property type="entry name" value="HEME EXPORTER PROTEIN C"/>
    <property type="match status" value="1"/>
</dbReference>
<dbReference type="EMBL" id="CP071796">
    <property type="protein sequence ID" value="QTD45973.1"/>
    <property type="molecule type" value="Genomic_DNA"/>
</dbReference>
<keyword evidence="8 9" id="KW-0472">Membrane</keyword>
<evidence type="ECO:0000256" key="8">
    <source>
        <dbReference type="ARBA" id="ARBA00023136"/>
    </source>
</evidence>
<proteinExistence type="inferred from homology"/>
<dbReference type="Proteomes" id="UP000663903">
    <property type="component" value="Chromosome"/>
</dbReference>
<evidence type="ECO:0000256" key="7">
    <source>
        <dbReference type="ARBA" id="ARBA00022989"/>
    </source>
</evidence>
<feature type="transmembrane region" description="Helical" evidence="9">
    <location>
        <begin position="129"/>
        <end position="148"/>
    </location>
</feature>
<keyword evidence="9" id="KW-0813">Transport</keyword>
<evidence type="ECO:0000256" key="4">
    <source>
        <dbReference type="ARBA" id="ARBA00016463"/>
    </source>
</evidence>
<feature type="transmembrane region" description="Helical" evidence="9">
    <location>
        <begin position="98"/>
        <end position="117"/>
    </location>
</feature>
<evidence type="ECO:0000259" key="10">
    <source>
        <dbReference type="Pfam" id="PF01578"/>
    </source>
</evidence>
<dbReference type="KEGG" id="otd:J1M35_03405"/>
<comment type="similarity">
    <text evidence="3 9">Belongs to the CcmC/CycZ/HelC family.</text>
</comment>
<dbReference type="PANTHER" id="PTHR30071:SF1">
    <property type="entry name" value="CYTOCHROME B_B6 PROTEIN-RELATED"/>
    <property type="match status" value="1"/>
</dbReference>
<keyword evidence="6 9" id="KW-0201">Cytochrome c-type biogenesis</keyword>
<accession>A0A975CM18</accession>
<comment type="subcellular location">
    <subcellularLocation>
        <location evidence="9">Cell inner membrane</location>
    </subcellularLocation>
    <subcellularLocation>
        <location evidence="2">Membrane</location>
        <topology evidence="2">Multi-pass membrane protein</topology>
    </subcellularLocation>
</comment>
<evidence type="ECO:0000313" key="11">
    <source>
        <dbReference type="EMBL" id="QTD45973.1"/>
    </source>
</evidence>
<evidence type="ECO:0000256" key="5">
    <source>
        <dbReference type="ARBA" id="ARBA00022692"/>
    </source>
</evidence>
<organism evidence="11 12">
    <name type="scientific">Ottowia testudinis</name>
    <dbReference type="NCBI Taxonomy" id="2816950"/>
    <lineage>
        <taxon>Bacteria</taxon>
        <taxon>Pseudomonadati</taxon>
        <taxon>Pseudomonadota</taxon>
        <taxon>Betaproteobacteria</taxon>
        <taxon>Burkholderiales</taxon>
        <taxon>Comamonadaceae</taxon>
        <taxon>Ottowia</taxon>
    </lineage>
</organism>
<dbReference type="RefSeq" id="WP_208009830.1">
    <property type="nucleotide sequence ID" value="NZ_CP071796.1"/>
</dbReference>
<evidence type="ECO:0000256" key="9">
    <source>
        <dbReference type="RuleBase" id="RU364092"/>
    </source>
</evidence>
<feature type="transmembrane region" description="Helical" evidence="9">
    <location>
        <begin position="66"/>
        <end position="86"/>
    </location>
</feature>
<dbReference type="InterPro" id="IPR003557">
    <property type="entry name" value="Cyt_c_biogenesis_CcmC"/>
</dbReference>
<keyword evidence="9" id="KW-1003">Cell membrane</keyword>
<dbReference type="GO" id="GO:0017004">
    <property type="term" value="P:cytochrome complex assembly"/>
    <property type="evidence" value="ECO:0007669"/>
    <property type="project" value="UniProtKB-KW"/>
</dbReference>
<keyword evidence="12" id="KW-1185">Reference proteome</keyword>
<dbReference type="PRINTS" id="PR01386">
    <property type="entry name" value="CCMCBIOGNSIS"/>
</dbReference>
<evidence type="ECO:0000313" key="12">
    <source>
        <dbReference type="Proteomes" id="UP000663903"/>
    </source>
</evidence>
<feature type="transmembrane region" description="Helical" evidence="9">
    <location>
        <begin position="160"/>
        <end position="182"/>
    </location>
</feature>
<dbReference type="GO" id="GO:0020037">
    <property type="term" value="F:heme binding"/>
    <property type="evidence" value="ECO:0007669"/>
    <property type="project" value="InterPro"/>
</dbReference>
<sequence>MPLEPTLFHFAAPKRLHALAGRWVRPCLWLALAMLLPGLWLALVATPADAVQGEGYRILYVHVPAAWMSMWIYAVIAFWSFIGLVWRTRASHLMAHALAPTGAVFALLSLVTGALWGKPMWGTWWVWDARLTTSLLLLFLYLGYLALLRAHEGRASADRPCAVLGLLGALNLPVIYFSVHWWNTLHQGASVTASGASMPGATLTGLLLMTGAAWAWTFAVSFRRVQLLIEEREAHTRWLHDLQSDGAETMNSIAARAYPGAQMLDSA</sequence>
<dbReference type="Pfam" id="PF01578">
    <property type="entry name" value="Cytochrom_C_asm"/>
    <property type="match status" value="1"/>
</dbReference>
<evidence type="ECO:0000256" key="2">
    <source>
        <dbReference type="ARBA" id="ARBA00004141"/>
    </source>
</evidence>
<reference evidence="11" key="1">
    <citation type="submission" date="2021-03" db="EMBL/GenBank/DDBJ databases">
        <title>Ottowia sp. 27C isolated from the cloaca of a Giant Asian pond turtle (Heosemys grandis).</title>
        <authorList>
            <person name="Spergser J."/>
            <person name="Busse H.-J."/>
        </authorList>
    </citation>
    <scope>NUCLEOTIDE SEQUENCE</scope>
    <source>
        <strain evidence="11">27C</strain>
    </source>
</reference>
<protein>
    <recommendedName>
        <fullName evidence="4 9">Heme exporter protein C</fullName>
    </recommendedName>
    <alternativeName>
        <fullName evidence="9">Cytochrome c-type biogenesis protein</fullName>
    </alternativeName>
</protein>
<dbReference type="GO" id="GO:0005886">
    <property type="term" value="C:plasma membrane"/>
    <property type="evidence" value="ECO:0007669"/>
    <property type="project" value="UniProtKB-SubCell"/>
</dbReference>
<feature type="domain" description="Cytochrome c assembly protein" evidence="10">
    <location>
        <begin position="22"/>
        <end position="186"/>
    </location>
</feature>
<dbReference type="AlphaFoldDB" id="A0A975CM18"/>
<keyword evidence="5 9" id="KW-0812">Transmembrane</keyword>